<accession>A0A4Y7RS07</accession>
<dbReference type="InterPro" id="IPR051094">
    <property type="entry name" value="Diverse_Catalytic_Enzymes"/>
</dbReference>
<comment type="caution">
    <text evidence="4">The sequence shown here is derived from an EMBL/GenBank/DDBJ whole genome shotgun (WGS) entry which is preliminary data.</text>
</comment>
<dbReference type="GO" id="GO:0016793">
    <property type="term" value="F:triphosphoric monoester hydrolase activity"/>
    <property type="evidence" value="ECO:0007669"/>
    <property type="project" value="InterPro"/>
</dbReference>
<evidence type="ECO:0000313" key="5">
    <source>
        <dbReference type="Proteomes" id="UP000297597"/>
    </source>
</evidence>
<sequence length="339" mass="38291">MTVMNIRQRAEELERQVLSPRACRSAASKGRARPEEECGVRTAFQRDRDRIIHSKGFRRLKHKTQVFIIPEGDHYRTRLTHTLEVAQIARTVARALALNEDLTEAIALGHDLGHTPFGHAGEMALNQIFAPGFKHNEQSLRIVDILEGGRGLNLTWEVRDGILNHTGPDRPATLEGQIVKIADRVAYINHDIDDAIRGGVLTAGQLPEECLAVLGRKHRDRINTMVLDLIETNQSGAGPIKMSPPIQAATDKLREFMFEHVYVGSEAKREEAKACYVVQRIYGHFLEHPDDLPSEYRERTLAEGGERVACDYIAGMTDRFAIRVYQKYFLPLPWVEPGF</sequence>
<dbReference type="InterPro" id="IPR023023">
    <property type="entry name" value="dNTPase_2"/>
</dbReference>
<gene>
    <name evidence="4" type="primary">dgt</name>
    <name evidence="4" type="ORF">Pmgp_01570</name>
</gene>
<keyword evidence="5" id="KW-1185">Reference proteome</keyword>
<evidence type="ECO:0000259" key="3">
    <source>
        <dbReference type="PROSITE" id="PS51831"/>
    </source>
</evidence>
<dbReference type="PANTHER" id="PTHR35795">
    <property type="entry name" value="SLR1885 PROTEIN"/>
    <property type="match status" value="1"/>
</dbReference>
<protein>
    <recommendedName>
        <fullName evidence="2">Deoxyguanosinetriphosphate triphosphohydrolase-like protein</fullName>
    </recommendedName>
</protein>
<dbReference type="AlphaFoldDB" id="A0A4Y7RS07"/>
<dbReference type="HAMAP" id="MF_01212">
    <property type="entry name" value="dGTPase_type2"/>
    <property type="match status" value="1"/>
</dbReference>
<dbReference type="Pfam" id="PF13286">
    <property type="entry name" value="HD_assoc"/>
    <property type="match status" value="1"/>
</dbReference>
<comment type="similarity">
    <text evidence="2">Belongs to the dGTPase family. Type 2 subfamily.</text>
</comment>
<name>A0A4Y7RS07_9FIRM</name>
<dbReference type="EMBL" id="QFFZ01000013">
    <property type="protein sequence ID" value="TEB11556.1"/>
    <property type="molecule type" value="Genomic_DNA"/>
</dbReference>
<keyword evidence="1 2" id="KW-0378">Hydrolase</keyword>
<dbReference type="NCBIfam" id="NF002327">
    <property type="entry name" value="PRK01286.1-2"/>
    <property type="match status" value="1"/>
</dbReference>
<dbReference type="SUPFAM" id="SSF109604">
    <property type="entry name" value="HD-domain/PDEase-like"/>
    <property type="match status" value="1"/>
</dbReference>
<proteinExistence type="inferred from homology"/>
<organism evidence="4 5">
    <name type="scientific">Pelotomaculum propionicicum</name>
    <dbReference type="NCBI Taxonomy" id="258475"/>
    <lineage>
        <taxon>Bacteria</taxon>
        <taxon>Bacillati</taxon>
        <taxon>Bacillota</taxon>
        <taxon>Clostridia</taxon>
        <taxon>Eubacteriales</taxon>
        <taxon>Desulfotomaculaceae</taxon>
        <taxon>Pelotomaculum</taxon>
    </lineage>
</organism>
<reference evidence="4 5" key="1">
    <citation type="journal article" date="2018" name="Environ. Microbiol.">
        <title>Novel energy conservation strategies and behaviour of Pelotomaculum schinkii driving syntrophic propionate catabolism.</title>
        <authorList>
            <person name="Hidalgo-Ahumada C.A.P."/>
            <person name="Nobu M.K."/>
            <person name="Narihiro T."/>
            <person name="Tamaki H."/>
            <person name="Liu W.T."/>
            <person name="Kamagata Y."/>
            <person name="Stams A.J.M."/>
            <person name="Imachi H."/>
            <person name="Sousa D.Z."/>
        </authorList>
    </citation>
    <scope>NUCLEOTIDE SEQUENCE [LARGE SCALE GENOMIC DNA]</scope>
    <source>
        <strain evidence="4 5">MGP</strain>
    </source>
</reference>
<evidence type="ECO:0000256" key="1">
    <source>
        <dbReference type="ARBA" id="ARBA00022801"/>
    </source>
</evidence>
<dbReference type="InterPro" id="IPR006674">
    <property type="entry name" value="HD_domain"/>
</dbReference>
<dbReference type="PROSITE" id="PS51831">
    <property type="entry name" value="HD"/>
    <property type="match status" value="1"/>
</dbReference>
<dbReference type="CDD" id="cd00077">
    <property type="entry name" value="HDc"/>
    <property type="match status" value="1"/>
</dbReference>
<dbReference type="PANTHER" id="PTHR35795:SF1">
    <property type="entry name" value="BIS(5'-NUCLEOSYL)-TETRAPHOSPHATASE, SYMMETRICAL"/>
    <property type="match status" value="1"/>
</dbReference>
<dbReference type="SMART" id="SM00471">
    <property type="entry name" value="HDc"/>
    <property type="match status" value="1"/>
</dbReference>
<dbReference type="InterPro" id="IPR006261">
    <property type="entry name" value="dGTPase"/>
</dbReference>
<dbReference type="Pfam" id="PF01966">
    <property type="entry name" value="HD"/>
    <property type="match status" value="1"/>
</dbReference>
<dbReference type="InterPro" id="IPR026875">
    <property type="entry name" value="PHydrolase_assoc_dom"/>
</dbReference>
<evidence type="ECO:0000256" key="2">
    <source>
        <dbReference type="HAMAP-Rule" id="MF_01212"/>
    </source>
</evidence>
<dbReference type="Proteomes" id="UP000297597">
    <property type="component" value="Unassembled WGS sequence"/>
</dbReference>
<dbReference type="InterPro" id="IPR003607">
    <property type="entry name" value="HD/PDEase_dom"/>
</dbReference>
<feature type="domain" description="HD" evidence="3">
    <location>
        <begin position="78"/>
        <end position="188"/>
    </location>
</feature>
<dbReference type="Gene3D" id="1.10.3210.10">
    <property type="entry name" value="Hypothetical protein af1432"/>
    <property type="match status" value="1"/>
</dbReference>
<evidence type="ECO:0000313" key="4">
    <source>
        <dbReference type="EMBL" id="TEB11556.1"/>
    </source>
</evidence>
<dbReference type="NCBIfam" id="TIGR01353">
    <property type="entry name" value="dGTP_triPase"/>
    <property type="match status" value="1"/>
</dbReference>